<keyword evidence="4 9" id="KW-1133">Transmembrane helix</keyword>
<keyword evidence="11" id="KW-1185">Reference proteome</keyword>
<evidence type="ECO:0000256" key="8">
    <source>
        <dbReference type="ARBA" id="ARBA00023224"/>
    </source>
</evidence>
<dbReference type="CDD" id="cd00637">
    <property type="entry name" value="7tm_classA_rhodopsin-like"/>
    <property type="match status" value="1"/>
</dbReference>
<feature type="domain" description="G-protein coupled receptors family 1 profile" evidence="10">
    <location>
        <begin position="50"/>
        <end position="316"/>
    </location>
</feature>
<dbReference type="Pfam" id="PF00001">
    <property type="entry name" value="7tm_1"/>
    <property type="match status" value="1"/>
</dbReference>
<dbReference type="PANTHER" id="PTHR24230">
    <property type="entry name" value="G-PROTEIN COUPLED RECEPTOR"/>
    <property type="match status" value="1"/>
</dbReference>
<evidence type="ECO:0000256" key="6">
    <source>
        <dbReference type="ARBA" id="ARBA00023136"/>
    </source>
</evidence>
<feature type="transmembrane region" description="Helical" evidence="9">
    <location>
        <begin position="71"/>
        <end position="90"/>
    </location>
</feature>
<dbReference type="PROSITE" id="PS50262">
    <property type="entry name" value="G_PROTEIN_RECEP_F1_2"/>
    <property type="match status" value="1"/>
</dbReference>
<feature type="transmembrane region" description="Helical" evidence="9">
    <location>
        <begin position="300"/>
        <end position="323"/>
    </location>
</feature>
<evidence type="ECO:0000313" key="14">
    <source>
        <dbReference type="RefSeq" id="XP_028996801.1"/>
    </source>
</evidence>
<protein>
    <submittedName>
        <fullName evidence="12 13">Uncharacterized protein LOC114849475</fullName>
    </submittedName>
</protein>
<dbReference type="OrthoDB" id="8930837at2759"/>
<dbReference type="GO" id="GO:0008528">
    <property type="term" value="F:G protein-coupled peptide receptor activity"/>
    <property type="evidence" value="ECO:0007669"/>
    <property type="project" value="TreeGrafter"/>
</dbReference>
<evidence type="ECO:0000313" key="13">
    <source>
        <dbReference type="RefSeq" id="XP_028996799.1"/>
    </source>
</evidence>
<dbReference type="InterPro" id="IPR000276">
    <property type="entry name" value="GPCR_Rhodpsn"/>
</dbReference>
<accession>A0A6P7LPM5</accession>
<feature type="transmembrane region" description="Helical" evidence="9">
    <location>
        <begin position="268"/>
        <end position="288"/>
    </location>
</feature>
<keyword evidence="8" id="KW-0807">Transducer</keyword>
<dbReference type="InterPro" id="IPR017452">
    <property type="entry name" value="GPCR_Rhodpsn_7TM"/>
</dbReference>
<feature type="transmembrane region" description="Helical" evidence="9">
    <location>
        <begin position="33"/>
        <end position="59"/>
    </location>
</feature>
<sequence>MQQIISVPPSEARTHKWYSCCAGVPTLIMEHTFVVLLSIRILISCLGLVGNVLLIAAVALTKHSPVKSFELFLLGLATANLEEILIVSIYDVILLKMFHSLGTWWCGSFRFLTMFGEEASIYFSVLISFFRYEKMRDASKRANVPVYLDSLKSAWMVSGICVMLSTLLSFPMFFISLQSPAENITTDRSTCPPDFFQCQRFRPQINCFYKYLFVVMCNLLPLIIITATSCLTLQALVSQGKTVTPELGLHGSSHSGKGPWFQRSTIDVLAAMILFQVVWIFYLVLQLTSDFSDLHFKSEIKFFIAICYTSICPYVYGIGGHLFSLKIFIKR</sequence>
<evidence type="ECO:0000256" key="5">
    <source>
        <dbReference type="ARBA" id="ARBA00023040"/>
    </source>
</evidence>
<feature type="transmembrane region" description="Helical" evidence="9">
    <location>
        <begin position="110"/>
        <end position="132"/>
    </location>
</feature>
<evidence type="ECO:0000256" key="2">
    <source>
        <dbReference type="ARBA" id="ARBA00022475"/>
    </source>
</evidence>
<evidence type="ECO:0000313" key="12">
    <source>
        <dbReference type="RefSeq" id="XP_028996798.1"/>
    </source>
</evidence>
<reference evidence="12 13" key="1">
    <citation type="submission" date="2025-04" db="UniProtKB">
        <authorList>
            <consortium name="RefSeq"/>
        </authorList>
    </citation>
    <scope>IDENTIFICATION</scope>
</reference>
<dbReference type="GO" id="GO:0007218">
    <property type="term" value="P:neuropeptide signaling pathway"/>
    <property type="evidence" value="ECO:0007669"/>
    <property type="project" value="TreeGrafter"/>
</dbReference>
<dbReference type="Proteomes" id="UP000515150">
    <property type="component" value="Chromosome 24"/>
</dbReference>
<keyword evidence="5" id="KW-0297">G-protein coupled receptor</keyword>
<name>A0A6P7LPM5_BETSP</name>
<dbReference type="SUPFAM" id="SSF81321">
    <property type="entry name" value="Family A G protein-coupled receptor-like"/>
    <property type="match status" value="1"/>
</dbReference>
<keyword evidence="3 9" id="KW-0812">Transmembrane</keyword>
<evidence type="ECO:0000256" key="4">
    <source>
        <dbReference type="ARBA" id="ARBA00022989"/>
    </source>
</evidence>
<dbReference type="PRINTS" id="PR00237">
    <property type="entry name" value="GPCRRHODOPSN"/>
</dbReference>
<dbReference type="GO" id="GO:0005886">
    <property type="term" value="C:plasma membrane"/>
    <property type="evidence" value="ECO:0007669"/>
    <property type="project" value="UniProtKB-SubCell"/>
</dbReference>
<evidence type="ECO:0000313" key="11">
    <source>
        <dbReference type="Proteomes" id="UP000515150"/>
    </source>
</evidence>
<keyword evidence="6 9" id="KW-0472">Membrane</keyword>
<keyword evidence="7" id="KW-0675">Receptor</keyword>
<dbReference type="AlphaFoldDB" id="A0A6P7LPM5"/>
<evidence type="ECO:0000256" key="3">
    <source>
        <dbReference type="ARBA" id="ARBA00022692"/>
    </source>
</evidence>
<dbReference type="PANTHER" id="PTHR24230:SF163">
    <property type="entry name" value="CORAZONIN RECEPTOR, ISOFORM B"/>
    <property type="match status" value="1"/>
</dbReference>
<feature type="transmembrane region" description="Helical" evidence="9">
    <location>
        <begin position="211"/>
        <end position="233"/>
    </location>
</feature>
<proteinExistence type="predicted"/>
<evidence type="ECO:0000256" key="1">
    <source>
        <dbReference type="ARBA" id="ARBA00004651"/>
    </source>
</evidence>
<dbReference type="KEGG" id="bspl:114849475"/>
<organism evidence="11 14">
    <name type="scientific">Betta splendens</name>
    <name type="common">Siamese fighting fish</name>
    <dbReference type="NCBI Taxonomy" id="158456"/>
    <lineage>
        <taxon>Eukaryota</taxon>
        <taxon>Metazoa</taxon>
        <taxon>Chordata</taxon>
        <taxon>Craniata</taxon>
        <taxon>Vertebrata</taxon>
        <taxon>Euteleostomi</taxon>
        <taxon>Actinopterygii</taxon>
        <taxon>Neopterygii</taxon>
        <taxon>Teleostei</taxon>
        <taxon>Neoteleostei</taxon>
        <taxon>Acanthomorphata</taxon>
        <taxon>Anabantaria</taxon>
        <taxon>Anabantiformes</taxon>
        <taxon>Anabantoidei</taxon>
        <taxon>Osphronemidae</taxon>
        <taxon>Betta</taxon>
    </lineage>
</organism>
<evidence type="ECO:0000256" key="7">
    <source>
        <dbReference type="ARBA" id="ARBA00023170"/>
    </source>
</evidence>
<evidence type="ECO:0000259" key="10">
    <source>
        <dbReference type="PROSITE" id="PS50262"/>
    </source>
</evidence>
<evidence type="ECO:0000256" key="9">
    <source>
        <dbReference type="SAM" id="Phobius"/>
    </source>
</evidence>
<dbReference type="RefSeq" id="XP_028996801.1">
    <property type="nucleotide sequence ID" value="XM_029140968.3"/>
</dbReference>
<gene>
    <name evidence="12 13 14" type="primary">LOC114849475</name>
</gene>
<dbReference type="Gene3D" id="1.20.1070.10">
    <property type="entry name" value="Rhodopsin 7-helix transmembrane proteins"/>
    <property type="match status" value="1"/>
</dbReference>
<feature type="transmembrane region" description="Helical" evidence="9">
    <location>
        <begin position="153"/>
        <end position="175"/>
    </location>
</feature>
<dbReference type="RefSeq" id="XP_028996799.1">
    <property type="nucleotide sequence ID" value="XM_029140966.3"/>
</dbReference>
<keyword evidence="2" id="KW-1003">Cell membrane</keyword>
<comment type="subcellular location">
    <subcellularLocation>
        <location evidence="1">Cell membrane</location>
        <topology evidence="1">Multi-pass membrane protein</topology>
    </subcellularLocation>
</comment>
<dbReference type="RefSeq" id="XP_028996798.1">
    <property type="nucleotide sequence ID" value="XM_029140965.3"/>
</dbReference>
<dbReference type="GeneID" id="114849475"/>